<dbReference type="KEGG" id="hhy:Halhy_1290"/>
<gene>
    <name evidence="2" type="ordered locus">Halhy_1290</name>
</gene>
<evidence type="ECO:0000256" key="1">
    <source>
        <dbReference type="SAM" id="Phobius"/>
    </source>
</evidence>
<keyword evidence="1" id="KW-1133">Transmembrane helix</keyword>
<evidence type="ECO:0000313" key="2">
    <source>
        <dbReference type="EMBL" id="AEE49185.1"/>
    </source>
</evidence>
<reference evidence="2 3" key="1">
    <citation type="journal article" date="2011" name="Stand. Genomic Sci.">
        <title>Complete genome sequence of Haliscomenobacter hydrossis type strain (O).</title>
        <authorList>
            <consortium name="US DOE Joint Genome Institute (JGI-PGF)"/>
            <person name="Daligault H."/>
            <person name="Lapidus A."/>
            <person name="Zeytun A."/>
            <person name="Nolan M."/>
            <person name="Lucas S."/>
            <person name="Del Rio T.G."/>
            <person name="Tice H."/>
            <person name="Cheng J.F."/>
            <person name="Tapia R."/>
            <person name="Han C."/>
            <person name="Goodwin L."/>
            <person name="Pitluck S."/>
            <person name="Liolios K."/>
            <person name="Pagani I."/>
            <person name="Ivanova N."/>
            <person name="Huntemann M."/>
            <person name="Mavromatis K."/>
            <person name="Mikhailova N."/>
            <person name="Pati A."/>
            <person name="Chen A."/>
            <person name="Palaniappan K."/>
            <person name="Land M."/>
            <person name="Hauser L."/>
            <person name="Brambilla E.M."/>
            <person name="Rohde M."/>
            <person name="Verbarg S."/>
            <person name="Goker M."/>
            <person name="Bristow J."/>
            <person name="Eisen J.A."/>
            <person name="Markowitz V."/>
            <person name="Hugenholtz P."/>
            <person name="Kyrpides N.C."/>
            <person name="Klenk H.P."/>
            <person name="Woyke T."/>
        </authorList>
    </citation>
    <scope>NUCLEOTIDE SEQUENCE [LARGE SCALE GENOMIC DNA]</scope>
    <source>
        <strain evidence="3">ATCC 27775 / DSM 1100 / LMG 10767 / O</strain>
    </source>
</reference>
<reference key="2">
    <citation type="submission" date="2011-04" db="EMBL/GenBank/DDBJ databases">
        <title>Complete sequence of chromosome of Haliscomenobacter hydrossis DSM 1100.</title>
        <authorList>
            <consortium name="US DOE Joint Genome Institute (JGI-PGF)"/>
            <person name="Lucas S."/>
            <person name="Han J."/>
            <person name="Lapidus A."/>
            <person name="Bruce D."/>
            <person name="Goodwin L."/>
            <person name="Pitluck S."/>
            <person name="Peters L."/>
            <person name="Kyrpides N."/>
            <person name="Mavromatis K."/>
            <person name="Ivanova N."/>
            <person name="Ovchinnikova G."/>
            <person name="Pagani I."/>
            <person name="Daligault H."/>
            <person name="Detter J.C."/>
            <person name="Han C."/>
            <person name="Land M."/>
            <person name="Hauser L."/>
            <person name="Markowitz V."/>
            <person name="Cheng J.-F."/>
            <person name="Hugenholtz P."/>
            <person name="Woyke T."/>
            <person name="Wu D."/>
            <person name="Verbarg S."/>
            <person name="Frueling A."/>
            <person name="Brambilla E."/>
            <person name="Klenk H.-P."/>
            <person name="Eisen J.A."/>
        </authorList>
    </citation>
    <scope>NUCLEOTIDE SEQUENCE</scope>
    <source>
        <strain>DSM 1100</strain>
    </source>
</reference>
<accession>F4KV19</accession>
<keyword evidence="1" id="KW-0472">Membrane</keyword>
<dbReference type="AlphaFoldDB" id="F4KV19"/>
<evidence type="ECO:0000313" key="3">
    <source>
        <dbReference type="Proteomes" id="UP000008461"/>
    </source>
</evidence>
<keyword evidence="3" id="KW-1185">Reference proteome</keyword>
<dbReference type="Proteomes" id="UP000008461">
    <property type="component" value="Chromosome"/>
</dbReference>
<dbReference type="EMBL" id="CP002691">
    <property type="protein sequence ID" value="AEE49185.1"/>
    <property type="molecule type" value="Genomic_DNA"/>
</dbReference>
<proteinExistence type="predicted"/>
<keyword evidence="1" id="KW-0812">Transmembrane</keyword>
<sequence length="134" mass="16009">MNVRHKIHIMRIILSIALLLLVGLGLSSFFAFSKLKQTKIEALEHNLYIFERGLEDVRTCLDAEEFELAQLRLQETTQLWKESQQLAKRNPTVQRSFEAVRKKYCKIWNDPEWNYRYRASNYPALQKEFEKICE</sequence>
<protein>
    <submittedName>
        <fullName evidence="2">Uncharacterized protein</fullName>
    </submittedName>
</protein>
<organism evidence="2 3">
    <name type="scientific">Haliscomenobacter hydrossis (strain ATCC 27775 / DSM 1100 / LMG 10767 / O)</name>
    <dbReference type="NCBI Taxonomy" id="760192"/>
    <lineage>
        <taxon>Bacteria</taxon>
        <taxon>Pseudomonadati</taxon>
        <taxon>Bacteroidota</taxon>
        <taxon>Saprospiria</taxon>
        <taxon>Saprospirales</taxon>
        <taxon>Haliscomenobacteraceae</taxon>
        <taxon>Haliscomenobacter</taxon>
    </lineage>
</organism>
<feature type="transmembrane region" description="Helical" evidence="1">
    <location>
        <begin position="12"/>
        <end position="32"/>
    </location>
</feature>
<dbReference type="HOGENOM" id="CLU_1893270_0_0_10"/>
<name>F4KV19_HALH1</name>
<dbReference type="STRING" id="760192.Halhy_1290"/>